<feature type="domain" description="DUF4729" evidence="2">
    <location>
        <begin position="43"/>
        <end position="241"/>
    </location>
</feature>
<reference evidence="3 4" key="2">
    <citation type="journal article" date="2008" name="Bioinformatics">
        <title>Assembly reconciliation.</title>
        <authorList>
            <person name="Zimin A.V."/>
            <person name="Smith D.R."/>
            <person name="Sutton G."/>
            <person name="Yorke J.A."/>
        </authorList>
    </citation>
    <scope>NUCLEOTIDE SEQUENCE [LARGE SCALE GENOMIC DNA]</scope>
    <source>
        <strain evidence="3 4">TSC#14021-0224.01</strain>
    </source>
</reference>
<protein>
    <recommendedName>
        <fullName evidence="2">DUF4729 domain-containing protein</fullName>
    </recommendedName>
</protein>
<proteinExistence type="predicted"/>
<accession>B3NU75</accession>
<dbReference type="OrthoDB" id="7736976at2759"/>
<feature type="compositionally biased region" description="Basic residues" evidence="1">
    <location>
        <begin position="1"/>
        <end position="12"/>
    </location>
</feature>
<evidence type="ECO:0000313" key="4">
    <source>
        <dbReference type="Proteomes" id="UP000008711"/>
    </source>
</evidence>
<dbReference type="eggNOG" id="ENOG502T925">
    <property type="taxonomic scope" value="Eukaryota"/>
</dbReference>
<gene>
    <name evidence="3" type="primary">Dere\GG18731</name>
    <name evidence="3" type="synonym">dere_GLEANR_3542</name>
    <name evidence="3" type="synonym">GG18731</name>
    <name evidence="3" type="ORF">Dere_GG18731</name>
</gene>
<dbReference type="InterPro" id="IPR031732">
    <property type="entry name" value="DUF4729"/>
</dbReference>
<feature type="region of interest" description="Disordered" evidence="1">
    <location>
        <begin position="1"/>
        <end position="30"/>
    </location>
</feature>
<dbReference type="EMBL" id="CH954180">
    <property type="protein sequence ID" value="EDV45851.2"/>
    <property type="molecule type" value="Genomic_DNA"/>
</dbReference>
<evidence type="ECO:0000259" key="2">
    <source>
        <dbReference type="Pfam" id="PF15866"/>
    </source>
</evidence>
<feature type="compositionally biased region" description="Basic and acidic residues" evidence="1">
    <location>
        <begin position="427"/>
        <end position="447"/>
    </location>
</feature>
<dbReference type="Proteomes" id="UP000008711">
    <property type="component" value="Unassembled WGS sequence"/>
</dbReference>
<feature type="region of interest" description="Disordered" evidence="1">
    <location>
        <begin position="314"/>
        <end position="364"/>
    </location>
</feature>
<organism evidence="3 4">
    <name type="scientific">Drosophila erecta</name>
    <name type="common">Fruit fly</name>
    <dbReference type="NCBI Taxonomy" id="7220"/>
    <lineage>
        <taxon>Eukaryota</taxon>
        <taxon>Metazoa</taxon>
        <taxon>Ecdysozoa</taxon>
        <taxon>Arthropoda</taxon>
        <taxon>Hexapoda</taxon>
        <taxon>Insecta</taxon>
        <taxon>Pterygota</taxon>
        <taxon>Neoptera</taxon>
        <taxon>Endopterygota</taxon>
        <taxon>Diptera</taxon>
        <taxon>Brachycera</taxon>
        <taxon>Muscomorpha</taxon>
        <taxon>Ephydroidea</taxon>
        <taxon>Drosophilidae</taxon>
        <taxon>Drosophila</taxon>
        <taxon>Sophophora</taxon>
    </lineage>
</organism>
<sequence length="497" mass="57372">MSDPRVKKRSYKAKNEKAMDETEKEENRRRRHVLGQLSRAPGKCPVGNCDQVVFPSGLLVHLLHKHTHNPNTNVIVLYDEHPIRRTFNPDSFEYDKPQALTLILYAGTQGKPHTRPSRRYLSFSNCGLLNNRRRYEHHLALVLMICKTSWFSMLPDRKHGQKLEDKIGSPENTIYVLWLVCPATSSRMFYTLTVFDRYYIQSRSVIRKARNYVHPQHPKEFLNKENDYLLLRHEEAMELMSAEGDAENPTPYINMELLVQEEPRLIELATPLSNPMIPGTIIKSPLAYFPESGSFMPFERVTDRQWKNSLRISRQRTRTKVTTTEESSDSSDNQQYSLHSDVKVAPNRDRYQEKRAKVKRAQEKVKDEGQLKPLELEESIMNLRIPITNEVLQTVKEAVVNSVKDAVRKVAEETIITKLDVESELRLGREQEQAKEPKPETKTKSKPEMQPQVQTKAETEAEIETGPPPKRPTKIPGVTVNIETELASDCDLYSESN</sequence>
<dbReference type="HOGENOM" id="CLU_510270_0_0_1"/>
<keyword evidence="4" id="KW-1185">Reference proteome</keyword>
<reference evidence="3 4" key="1">
    <citation type="journal article" date="2007" name="Nature">
        <title>Evolution of genes and genomes on the Drosophila phylogeny.</title>
        <authorList>
            <consortium name="Drosophila 12 Genomes Consortium"/>
            <person name="Clark A.G."/>
            <person name="Eisen M.B."/>
            <person name="Smith D.R."/>
            <person name="Bergman C.M."/>
            <person name="Oliver B."/>
            <person name="Markow T.A."/>
            <person name="Kaufman T.C."/>
            <person name="Kellis M."/>
            <person name="Gelbart W."/>
            <person name="Iyer V.N."/>
            <person name="Pollard D.A."/>
            <person name="Sackton T.B."/>
            <person name="Larracuente A.M."/>
            <person name="Singh N.D."/>
            <person name="Abad J.P."/>
            <person name="Abt D.N."/>
            <person name="Adryan B."/>
            <person name="Aguade M."/>
            <person name="Akashi H."/>
            <person name="Anderson W.W."/>
            <person name="Aquadro C.F."/>
            <person name="Ardell D.H."/>
            <person name="Arguello R."/>
            <person name="Artieri C.G."/>
            <person name="Barbash D.A."/>
            <person name="Barker D."/>
            <person name="Barsanti P."/>
            <person name="Batterham P."/>
            <person name="Batzoglou S."/>
            <person name="Begun D."/>
            <person name="Bhutkar A."/>
            <person name="Blanco E."/>
            <person name="Bosak S.A."/>
            <person name="Bradley R.K."/>
            <person name="Brand A.D."/>
            <person name="Brent M.R."/>
            <person name="Brooks A.N."/>
            <person name="Brown R.H."/>
            <person name="Butlin R.K."/>
            <person name="Caggese C."/>
            <person name="Calvi B.R."/>
            <person name="Bernardo de Carvalho A."/>
            <person name="Caspi A."/>
            <person name="Castrezana S."/>
            <person name="Celniker S.E."/>
            <person name="Chang J.L."/>
            <person name="Chapple C."/>
            <person name="Chatterji S."/>
            <person name="Chinwalla A."/>
            <person name="Civetta A."/>
            <person name="Clifton S.W."/>
            <person name="Comeron J.M."/>
            <person name="Costello J.C."/>
            <person name="Coyne J.A."/>
            <person name="Daub J."/>
            <person name="David R.G."/>
            <person name="Delcher A.L."/>
            <person name="Delehaunty K."/>
            <person name="Do C.B."/>
            <person name="Ebling H."/>
            <person name="Edwards K."/>
            <person name="Eickbush T."/>
            <person name="Evans J.D."/>
            <person name="Filipski A."/>
            <person name="Findeiss S."/>
            <person name="Freyhult E."/>
            <person name="Fulton L."/>
            <person name="Fulton R."/>
            <person name="Garcia A.C."/>
            <person name="Gardiner A."/>
            <person name="Garfield D.A."/>
            <person name="Garvin B.E."/>
            <person name="Gibson G."/>
            <person name="Gilbert D."/>
            <person name="Gnerre S."/>
            <person name="Godfrey J."/>
            <person name="Good R."/>
            <person name="Gotea V."/>
            <person name="Gravely B."/>
            <person name="Greenberg A.J."/>
            <person name="Griffiths-Jones S."/>
            <person name="Gross S."/>
            <person name="Guigo R."/>
            <person name="Gustafson E.A."/>
            <person name="Haerty W."/>
            <person name="Hahn M.W."/>
            <person name="Halligan D.L."/>
            <person name="Halpern A.L."/>
            <person name="Halter G.M."/>
            <person name="Han M.V."/>
            <person name="Heger A."/>
            <person name="Hillier L."/>
            <person name="Hinrichs A.S."/>
            <person name="Holmes I."/>
            <person name="Hoskins R.A."/>
            <person name="Hubisz M.J."/>
            <person name="Hultmark D."/>
            <person name="Huntley M.A."/>
            <person name="Jaffe D.B."/>
            <person name="Jagadeeshan S."/>
            <person name="Jeck W.R."/>
            <person name="Johnson J."/>
            <person name="Jones C.D."/>
            <person name="Jordan W.C."/>
            <person name="Karpen G.H."/>
            <person name="Kataoka E."/>
            <person name="Keightley P.D."/>
            <person name="Kheradpour P."/>
            <person name="Kirkness E.F."/>
            <person name="Koerich L.B."/>
            <person name="Kristiansen K."/>
            <person name="Kudrna D."/>
            <person name="Kulathinal R.J."/>
            <person name="Kumar S."/>
            <person name="Kwok R."/>
            <person name="Lander E."/>
            <person name="Langley C.H."/>
            <person name="Lapoint R."/>
            <person name="Lazzaro B.P."/>
            <person name="Lee S.J."/>
            <person name="Levesque L."/>
            <person name="Li R."/>
            <person name="Lin C.F."/>
            <person name="Lin M.F."/>
            <person name="Lindblad-Toh K."/>
            <person name="Llopart A."/>
            <person name="Long M."/>
            <person name="Low L."/>
            <person name="Lozovsky E."/>
            <person name="Lu J."/>
            <person name="Luo M."/>
            <person name="Machado C.A."/>
            <person name="Makalowski W."/>
            <person name="Marzo M."/>
            <person name="Matsuda M."/>
            <person name="Matzkin L."/>
            <person name="McAllister B."/>
            <person name="McBride C.S."/>
            <person name="McKernan B."/>
            <person name="McKernan K."/>
            <person name="Mendez-Lago M."/>
            <person name="Minx P."/>
            <person name="Mollenhauer M.U."/>
            <person name="Montooth K."/>
            <person name="Mount S.M."/>
            <person name="Mu X."/>
            <person name="Myers E."/>
            <person name="Negre B."/>
            <person name="Newfeld S."/>
            <person name="Nielsen R."/>
            <person name="Noor M.A."/>
            <person name="O'Grady P."/>
            <person name="Pachter L."/>
            <person name="Papaceit M."/>
            <person name="Parisi M.J."/>
            <person name="Parisi M."/>
            <person name="Parts L."/>
            <person name="Pedersen J.S."/>
            <person name="Pesole G."/>
            <person name="Phillippy A.M."/>
            <person name="Ponting C.P."/>
            <person name="Pop M."/>
            <person name="Porcelli D."/>
            <person name="Powell J.R."/>
            <person name="Prohaska S."/>
            <person name="Pruitt K."/>
            <person name="Puig M."/>
            <person name="Quesneville H."/>
            <person name="Ram K.R."/>
            <person name="Rand D."/>
            <person name="Rasmussen M.D."/>
            <person name="Reed L.K."/>
            <person name="Reenan R."/>
            <person name="Reily A."/>
            <person name="Remington K.A."/>
            <person name="Rieger T.T."/>
            <person name="Ritchie M.G."/>
            <person name="Robin C."/>
            <person name="Rogers Y.H."/>
            <person name="Rohde C."/>
            <person name="Rozas J."/>
            <person name="Rubenfield M.J."/>
            <person name="Ruiz A."/>
            <person name="Russo S."/>
            <person name="Salzberg S.L."/>
            <person name="Sanchez-Gracia A."/>
            <person name="Saranga D.J."/>
            <person name="Sato H."/>
            <person name="Schaeffer S.W."/>
            <person name="Schatz M.C."/>
            <person name="Schlenke T."/>
            <person name="Schwartz R."/>
            <person name="Segarra C."/>
            <person name="Singh R.S."/>
            <person name="Sirot L."/>
            <person name="Sirota M."/>
            <person name="Sisneros N.B."/>
            <person name="Smith C.D."/>
            <person name="Smith T.F."/>
            <person name="Spieth J."/>
            <person name="Stage D.E."/>
            <person name="Stark A."/>
            <person name="Stephan W."/>
            <person name="Strausberg R.L."/>
            <person name="Strempel S."/>
            <person name="Sturgill D."/>
            <person name="Sutton G."/>
            <person name="Sutton G.G."/>
            <person name="Tao W."/>
            <person name="Teichmann S."/>
            <person name="Tobari Y.N."/>
            <person name="Tomimura Y."/>
            <person name="Tsolas J.M."/>
            <person name="Valente V.L."/>
            <person name="Venter E."/>
            <person name="Venter J.C."/>
            <person name="Vicario S."/>
            <person name="Vieira F.G."/>
            <person name="Vilella A.J."/>
            <person name="Villasante A."/>
            <person name="Walenz B."/>
            <person name="Wang J."/>
            <person name="Wasserman M."/>
            <person name="Watts T."/>
            <person name="Wilson D."/>
            <person name="Wilson R.K."/>
            <person name="Wing R.A."/>
            <person name="Wolfner M.F."/>
            <person name="Wong A."/>
            <person name="Wong G.K."/>
            <person name="Wu C.I."/>
            <person name="Wu G."/>
            <person name="Yamamoto D."/>
            <person name="Yang H.P."/>
            <person name="Yang S.P."/>
            <person name="Yorke J.A."/>
            <person name="Yoshida K."/>
            <person name="Zdobnov E."/>
            <person name="Zhang P."/>
            <person name="Zhang Y."/>
            <person name="Zimin A.V."/>
            <person name="Baldwin J."/>
            <person name="Abdouelleil A."/>
            <person name="Abdulkadir J."/>
            <person name="Abebe A."/>
            <person name="Abera B."/>
            <person name="Abreu J."/>
            <person name="Acer S.C."/>
            <person name="Aftuck L."/>
            <person name="Alexander A."/>
            <person name="An P."/>
            <person name="Anderson E."/>
            <person name="Anderson S."/>
            <person name="Arachi H."/>
            <person name="Azer M."/>
            <person name="Bachantsang P."/>
            <person name="Barry A."/>
            <person name="Bayul T."/>
            <person name="Berlin A."/>
            <person name="Bessette D."/>
            <person name="Bloom T."/>
            <person name="Blye J."/>
            <person name="Boguslavskiy L."/>
            <person name="Bonnet C."/>
            <person name="Boukhgalter B."/>
            <person name="Bourzgui I."/>
            <person name="Brown A."/>
            <person name="Cahill P."/>
            <person name="Channer S."/>
            <person name="Cheshatsang Y."/>
            <person name="Chuda L."/>
            <person name="Citroen M."/>
            <person name="Collymore A."/>
            <person name="Cooke P."/>
            <person name="Costello M."/>
            <person name="D'Aco K."/>
            <person name="Daza R."/>
            <person name="De Haan G."/>
            <person name="DeGray S."/>
            <person name="DeMaso C."/>
            <person name="Dhargay N."/>
            <person name="Dooley K."/>
            <person name="Dooley E."/>
            <person name="Doricent M."/>
            <person name="Dorje P."/>
            <person name="Dorjee K."/>
            <person name="Dupes A."/>
            <person name="Elong R."/>
            <person name="Falk J."/>
            <person name="Farina A."/>
            <person name="Faro S."/>
            <person name="Ferguson D."/>
            <person name="Fisher S."/>
            <person name="Foley C.D."/>
            <person name="Franke A."/>
            <person name="Friedrich D."/>
            <person name="Gadbois L."/>
            <person name="Gearin G."/>
            <person name="Gearin C.R."/>
            <person name="Giannoukos G."/>
            <person name="Goode T."/>
            <person name="Graham J."/>
            <person name="Grandbois E."/>
            <person name="Grewal S."/>
            <person name="Gyaltsen K."/>
            <person name="Hafez N."/>
            <person name="Hagos B."/>
            <person name="Hall J."/>
            <person name="Henson C."/>
            <person name="Hollinger A."/>
            <person name="Honan T."/>
            <person name="Huard M.D."/>
            <person name="Hughes L."/>
            <person name="Hurhula B."/>
            <person name="Husby M.E."/>
            <person name="Kamat A."/>
            <person name="Kanga B."/>
            <person name="Kashin S."/>
            <person name="Khazanovich D."/>
            <person name="Kisner P."/>
            <person name="Lance K."/>
            <person name="Lara M."/>
            <person name="Lee W."/>
            <person name="Lennon N."/>
            <person name="Letendre F."/>
            <person name="LeVine R."/>
            <person name="Lipovsky A."/>
            <person name="Liu X."/>
            <person name="Liu J."/>
            <person name="Liu S."/>
            <person name="Lokyitsang T."/>
            <person name="Lokyitsang Y."/>
            <person name="Lubonja R."/>
            <person name="Lui A."/>
            <person name="MacDonald P."/>
            <person name="Magnisalis V."/>
            <person name="Maru K."/>
            <person name="Matthews C."/>
            <person name="McCusker W."/>
            <person name="McDonough S."/>
            <person name="Mehta T."/>
            <person name="Meldrim J."/>
            <person name="Meneus L."/>
            <person name="Mihai O."/>
            <person name="Mihalev A."/>
            <person name="Mihova T."/>
            <person name="Mittelman R."/>
            <person name="Mlenga V."/>
            <person name="Montmayeur A."/>
            <person name="Mulrain L."/>
            <person name="Navidi A."/>
            <person name="Naylor J."/>
            <person name="Negash T."/>
            <person name="Nguyen T."/>
            <person name="Nguyen N."/>
            <person name="Nicol R."/>
            <person name="Norbu C."/>
            <person name="Norbu N."/>
            <person name="Novod N."/>
            <person name="O'Neill B."/>
            <person name="Osman S."/>
            <person name="Markiewicz E."/>
            <person name="Oyono O.L."/>
            <person name="Patti C."/>
            <person name="Phunkhang P."/>
            <person name="Pierre F."/>
            <person name="Priest M."/>
            <person name="Raghuraman S."/>
            <person name="Rege F."/>
            <person name="Reyes R."/>
            <person name="Rise C."/>
            <person name="Rogov P."/>
            <person name="Ross K."/>
            <person name="Ryan E."/>
            <person name="Settipalli S."/>
            <person name="Shea T."/>
            <person name="Sherpa N."/>
            <person name="Shi L."/>
            <person name="Shih D."/>
            <person name="Sparrow T."/>
            <person name="Spaulding J."/>
            <person name="Stalker J."/>
            <person name="Stange-Thomann N."/>
            <person name="Stavropoulos S."/>
            <person name="Stone C."/>
            <person name="Strader C."/>
            <person name="Tesfaye S."/>
            <person name="Thomson T."/>
            <person name="Thoulutsang Y."/>
            <person name="Thoulutsang D."/>
            <person name="Topham K."/>
            <person name="Topping I."/>
            <person name="Tsamla T."/>
            <person name="Vassiliev H."/>
            <person name="Vo A."/>
            <person name="Wangchuk T."/>
            <person name="Wangdi T."/>
            <person name="Weiand M."/>
            <person name="Wilkinson J."/>
            <person name="Wilson A."/>
            <person name="Yadav S."/>
            <person name="Young G."/>
            <person name="Yu Q."/>
            <person name="Zembek L."/>
            <person name="Zhong D."/>
            <person name="Zimmer A."/>
            <person name="Zwirko Z."/>
            <person name="Jaffe D.B."/>
            <person name="Alvarez P."/>
            <person name="Brockman W."/>
            <person name="Butler J."/>
            <person name="Chin C."/>
            <person name="Gnerre S."/>
            <person name="Grabherr M."/>
            <person name="Kleber M."/>
            <person name="Mauceli E."/>
            <person name="MacCallum I."/>
        </authorList>
    </citation>
    <scope>NUCLEOTIDE SEQUENCE [LARGE SCALE GENOMIC DNA]</scope>
    <source>
        <strain evidence="3 4">TSC#14021-0224.01</strain>
    </source>
</reference>
<dbReference type="Pfam" id="PF15866">
    <property type="entry name" value="DUF4729"/>
    <property type="match status" value="1"/>
</dbReference>
<evidence type="ECO:0000313" key="3">
    <source>
        <dbReference type="EMBL" id="EDV45851.2"/>
    </source>
</evidence>
<name>B3NU75_DROER</name>
<evidence type="ECO:0000256" key="1">
    <source>
        <dbReference type="SAM" id="MobiDB-lite"/>
    </source>
</evidence>
<feature type="region of interest" description="Disordered" evidence="1">
    <location>
        <begin position="427"/>
        <end position="478"/>
    </location>
</feature>
<dbReference type="AlphaFoldDB" id="B3NU75"/>
<feature type="compositionally biased region" description="Basic and acidic residues" evidence="1">
    <location>
        <begin position="13"/>
        <end position="28"/>
    </location>
</feature>
<feature type="compositionally biased region" description="Basic and acidic residues" evidence="1">
    <location>
        <begin position="340"/>
        <end position="364"/>
    </location>
</feature>